<comment type="caution">
    <text evidence="1">The sequence shown here is derived from an EMBL/GenBank/DDBJ whole genome shotgun (WGS) entry which is preliminary data.</text>
</comment>
<name>A0ACB9PGD0_BAUVA</name>
<dbReference type="Proteomes" id="UP000828941">
    <property type="component" value="Chromosome 4"/>
</dbReference>
<keyword evidence="2" id="KW-1185">Reference proteome</keyword>
<reference evidence="1 2" key="1">
    <citation type="journal article" date="2022" name="DNA Res.">
        <title>Chromosomal-level genome assembly of the orchid tree Bauhinia variegata (Leguminosae; Cercidoideae) supports the allotetraploid origin hypothesis of Bauhinia.</title>
        <authorList>
            <person name="Zhong Y."/>
            <person name="Chen Y."/>
            <person name="Zheng D."/>
            <person name="Pang J."/>
            <person name="Liu Y."/>
            <person name="Luo S."/>
            <person name="Meng S."/>
            <person name="Qian L."/>
            <person name="Wei D."/>
            <person name="Dai S."/>
            <person name="Zhou R."/>
        </authorList>
    </citation>
    <scope>NUCLEOTIDE SEQUENCE [LARGE SCALE GENOMIC DNA]</scope>
    <source>
        <strain evidence="1">BV-YZ2020</strain>
    </source>
</reference>
<evidence type="ECO:0000313" key="1">
    <source>
        <dbReference type="EMBL" id="KAI4347862.1"/>
    </source>
</evidence>
<protein>
    <submittedName>
        <fullName evidence="1">Uncharacterized protein</fullName>
    </submittedName>
</protein>
<accession>A0ACB9PGD0</accession>
<organism evidence="1 2">
    <name type="scientific">Bauhinia variegata</name>
    <name type="common">Purple orchid tree</name>
    <name type="synonym">Phanera variegata</name>
    <dbReference type="NCBI Taxonomy" id="167791"/>
    <lineage>
        <taxon>Eukaryota</taxon>
        <taxon>Viridiplantae</taxon>
        <taxon>Streptophyta</taxon>
        <taxon>Embryophyta</taxon>
        <taxon>Tracheophyta</taxon>
        <taxon>Spermatophyta</taxon>
        <taxon>Magnoliopsida</taxon>
        <taxon>eudicotyledons</taxon>
        <taxon>Gunneridae</taxon>
        <taxon>Pentapetalae</taxon>
        <taxon>rosids</taxon>
        <taxon>fabids</taxon>
        <taxon>Fabales</taxon>
        <taxon>Fabaceae</taxon>
        <taxon>Cercidoideae</taxon>
        <taxon>Cercideae</taxon>
        <taxon>Bauhiniinae</taxon>
        <taxon>Bauhinia</taxon>
    </lineage>
</organism>
<evidence type="ECO:0000313" key="2">
    <source>
        <dbReference type="Proteomes" id="UP000828941"/>
    </source>
</evidence>
<gene>
    <name evidence="1" type="ORF">L6164_008639</name>
</gene>
<dbReference type="EMBL" id="CM039429">
    <property type="protein sequence ID" value="KAI4347862.1"/>
    <property type="molecule type" value="Genomic_DNA"/>
</dbReference>
<sequence length="154" mass="16913">MEAGAAQKFKDLTLYDGHSSSSTLSSPSPSLIPLSPKKDFPQNVKTGNPIETITGDVSKDGRNIDKDKQQEIKTKPSRSASKGYSIPPPISCLRKVNDGEPYSYVRFDGETDSYVVEEIKVPNQSLFRASRENGSLKLYLDLVDEDEKEKGGGK</sequence>
<proteinExistence type="predicted"/>